<evidence type="ECO:0000313" key="2">
    <source>
        <dbReference type="Proteomes" id="UP000616151"/>
    </source>
</evidence>
<reference evidence="1" key="1">
    <citation type="submission" date="2021-01" db="EMBL/GenBank/DDBJ databases">
        <authorList>
            <person name="Sun Q."/>
        </authorList>
    </citation>
    <scope>NUCLEOTIDE SEQUENCE</scope>
    <source>
        <strain evidence="1">YIM B02566</strain>
    </source>
</reference>
<organism evidence="1 2">
    <name type="scientific">Taklimakanibacter albus</name>
    <dbReference type="NCBI Taxonomy" id="2800327"/>
    <lineage>
        <taxon>Bacteria</taxon>
        <taxon>Pseudomonadati</taxon>
        <taxon>Pseudomonadota</taxon>
        <taxon>Alphaproteobacteria</taxon>
        <taxon>Hyphomicrobiales</taxon>
        <taxon>Aestuariivirgaceae</taxon>
        <taxon>Taklimakanibacter</taxon>
    </lineage>
</organism>
<dbReference type="EMBL" id="JAENHL010000007">
    <property type="protein sequence ID" value="MBK1868326.1"/>
    <property type="molecule type" value="Genomic_DNA"/>
</dbReference>
<name>A0ACC5R752_9HYPH</name>
<proteinExistence type="predicted"/>
<dbReference type="Proteomes" id="UP000616151">
    <property type="component" value="Unassembled WGS sequence"/>
</dbReference>
<evidence type="ECO:0000313" key="1">
    <source>
        <dbReference type="EMBL" id="MBK1868326.1"/>
    </source>
</evidence>
<comment type="caution">
    <text evidence="1">The sequence shown here is derived from an EMBL/GenBank/DDBJ whole genome shotgun (WGS) entry which is preliminary data.</text>
</comment>
<protein>
    <submittedName>
        <fullName evidence="1">Uncharacterized protein</fullName>
    </submittedName>
</protein>
<keyword evidence="2" id="KW-1185">Reference proteome</keyword>
<sequence length="381" mass="39061">MGIDKGDPGTTNPYRLIKGTRVDDVLVGGSGQDHIIGYSGNDRLYGQDGDDMCDPGLGIDLVSGGAGNDTVTYANAEGGVSVFLDQGYGGRSSLDAADKDSLFSIENAIGSAYDDYLIGNGEANILRGGGGADVLFGNGGNDRLFGETGDDRIEGGSGHDMIDGGSGVDRAGYTVETGGMTVDLEQGRAYKTALGFDNDPDADTLANIEDVAGSAYADILRGDGNANLLIGNGGNDTLLGRGGNDVLLGANGDDELVGGDGDDRLEGGRGNDMLSGGAGTDTMTGGDGNDLFYFFASADAPLGYDVITDFTDGDKISIETYEGLSFIGMAGFSGSGQGEVSYTHAHDGRTVIVIDVDGDAMGDQTIWLSRTMNLQADDFVL</sequence>
<gene>
    <name evidence="1" type="ORF">JHL16_18380</name>
</gene>
<accession>A0ACC5R752</accession>